<dbReference type="Gene3D" id="1.20.1050.10">
    <property type="match status" value="1"/>
</dbReference>
<evidence type="ECO:0000259" key="3">
    <source>
        <dbReference type="PROSITE" id="PS50404"/>
    </source>
</evidence>
<evidence type="ECO:0000256" key="1">
    <source>
        <dbReference type="ARBA" id="ARBA00004496"/>
    </source>
</evidence>
<dbReference type="InterPro" id="IPR036249">
    <property type="entry name" value="Thioredoxin-like_sf"/>
</dbReference>
<dbReference type="GO" id="GO:0006749">
    <property type="term" value="P:glutathione metabolic process"/>
    <property type="evidence" value="ECO:0007669"/>
    <property type="project" value="TreeGrafter"/>
</dbReference>
<keyword evidence="2" id="KW-0963">Cytoplasm</keyword>
<dbReference type="EMBL" id="CAIIXF020000011">
    <property type="protein sequence ID" value="CAH1799424.1"/>
    <property type="molecule type" value="Genomic_DNA"/>
</dbReference>
<dbReference type="OrthoDB" id="6094707at2759"/>
<dbReference type="PANTHER" id="PTHR43917:SF8">
    <property type="entry name" value="GH16740P-RELATED"/>
    <property type="match status" value="1"/>
</dbReference>
<feature type="domain" description="GST C-terminal" evidence="4">
    <location>
        <begin position="119"/>
        <end position="259"/>
    </location>
</feature>
<dbReference type="InterPro" id="IPR036282">
    <property type="entry name" value="Glutathione-S-Trfase_C_sf"/>
</dbReference>
<dbReference type="CDD" id="cd00570">
    <property type="entry name" value="GST_N_family"/>
    <property type="match status" value="1"/>
</dbReference>
<dbReference type="GO" id="GO:0004364">
    <property type="term" value="F:glutathione transferase activity"/>
    <property type="evidence" value="ECO:0007669"/>
    <property type="project" value="TreeGrafter"/>
</dbReference>
<dbReference type="Pfam" id="PF13409">
    <property type="entry name" value="GST_N_2"/>
    <property type="match status" value="1"/>
</dbReference>
<dbReference type="GO" id="GO:0005737">
    <property type="term" value="C:cytoplasm"/>
    <property type="evidence" value="ECO:0007669"/>
    <property type="project" value="UniProtKB-SubCell"/>
</dbReference>
<dbReference type="InterPro" id="IPR051369">
    <property type="entry name" value="GST_Theta"/>
</dbReference>
<dbReference type="SFLD" id="SFLDS00019">
    <property type="entry name" value="Glutathione_Transferase_(cytos"/>
    <property type="match status" value="1"/>
</dbReference>
<protein>
    <recommendedName>
        <fullName evidence="7">Glutathione S-transferase</fullName>
    </recommendedName>
</protein>
<name>A0A8S4PZK2_OWEFU</name>
<dbReference type="Pfam" id="PF00043">
    <property type="entry name" value="GST_C"/>
    <property type="match status" value="1"/>
</dbReference>
<dbReference type="PANTHER" id="PTHR43917">
    <property type="match status" value="1"/>
</dbReference>
<dbReference type="Proteomes" id="UP000749559">
    <property type="component" value="Unassembled WGS sequence"/>
</dbReference>
<proteinExistence type="predicted"/>
<accession>A0A8S4PZK2</accession>
<evidence type="ECO:0000259" key="4">
    <source>
        <dbReference type="PROSITE" id="PS50405"/>
    </source>
</evidence>
<evidence type="ECO:0000256" key="2">
    <source>
        <dbReference type="ARBA" id="ARBA00022490"/>
    </source>
</evidence>
<dbReference type="AlphaFoldDB" id="A0A8S4PZK2"/>
<dbReference type="CDD" id="cd00299">
    <property type="entry name" value="GST_C_family"/>
    <property type="match status" value="1"/>
</dbReference>
<dbReference type="SUPFAM" id="SSF52833">
    <property type="entry name" value="Thioredoxin-like"/>
    <property type="match status" value="1"/>
</dbReference>
<dbReference type="Gene3D" id="3.40.30.10">
    <property type="entry name" value="Glutaredoxin"/>
    <property type="match status" value="1"/>
</dbReference>
<evidence type="ECO:0000313" key="6">
    <source>
        <dbReference type="Proteomes" id="UP000749559"/>
    </source>
</evidence>
<dbReference type="InterPro" id="IPR010987">
    <property type="entry name" value="Glutathione-S-Trfase_C-like"/>
</dbReference>
<dbReference type="InterPro" id="IPR004046">
    <property type="entry name" value="GST_C"/>
</dbReference>
<comment type="subcellular location">
    <subcellularLocation>
        <location evidence="1">Cytoplasm</location>
    </subcellularLocation>
</comment>
<evidence type="ECO:0000313" key="5">
    <source>
        <dbReference type="EMBL" id="CAH1799424.1"/>
    </source>
</evidence>
<gene>
    <name evidence="5" type="ORF">OFUS_LOCUS23435</name>
</gene>
<feature type="domain" description="GST N-terminal" evidence="3">
    <location>
        <begin position="34"/>
        <end position="114"/>
    </location>
</feature>
<sequence length="259" mass="29708">MALKPPVTLEAAIQRRRSSALIPPRREDLEIKANCPVLYLSKRNPQCRIVWLYLLQNNITHEIVDVDDGAAETTASLHSCNPHGSTPTLSDGDVVVFENPAVLYYLSERYTNGHGMGANNKVKYKAESIMNWAAASLYRSVITNYVNPKVARQEFEDLLTNKELSHLAKTEVREHLNAMETQYLQNHKYITGNEPLFVDHYVAMIVTMLDLVSYDFKQFPKVKAWLQNVKLLDKQHWELVNETHNLQVIQRGSRRASYL</sequence>
<reference evidence="5" key="1">
    <citation type="submission" date="2022-03" db="EMBL/GenBank/DDBJ databases">
        <authorList>
            <person name="Martin C."/>
        </authorList>
    </citation>
    <scope>NUCLEOTIDE SEQUENCE</scope>
</reference>
<dbReference type="InterPro" id="IPR040079">
    <property type="entry name" value="Glutathione_S-Trfase"/>
</dbReference>
<comment type="caution">
    <text evidence="5">The sequence shown here is derived from an EMBL/GenBank/DDBJ whole genome shotgun (WGS) entry which is preliminary data.</text>
</comment>
<evidence type="ECO:0008006" key="7">
    <source>
        <dbReference type="Google" id="ProtNLM"/>
    </source>
</evidence>
<organism evidence="5 6">
    <name type="scientific">Owenia fusiformis</name>
    <name type="common">Polychaete worm</name>
    <dbReference type="NCBI Taxonomy" id="6347"/>
    <lineage>
        <taxon>Eukaryota</taxon>
        <taxon>Metazoa</taxon>
        <taxon>Spiralia</taxon>
        <taxon>Lophotrochozoa</taxon>
        <taxon>Annelida</taxon>
        <taxon>Polychaeta</taxon>
        <taxon>Sedentaria</taxon>
        <taxon>Canalipalpata</taxon>
        <taxon>Sabellida</taxon>
        <taxon>Oweniida</taxon>
        <taxon>Oweniidae</taxon>
        <taxon>Owenia</taxon>
    </lineage>
</organism>
<dbReference type="PROSITE" id="PS50404">
    <property type="entry name" value="GST_NTER"/>
    <property type="match status" value="1"/>
</dbReference>
<dbReference type="InterPro" id="IPR004045">
    <property type="entry name" value="Glutathione_S-Trfase_N"/>
</dbReference>
<dbReference type="PROSITE" id="PS50405">
    <property type="entry name" value="GST_CTER"/>
    <property type="match status" value="1"/>
</dbReference>
<dbReference type="SFLD" id="SFLDG00358">
    <property type="entry name" value="Main_(cytGST)"/>
    <property type="match status" value="1"/>
</dbReference>
<keyword evidence="6" id="KW-1185">Reference proteome</keyword>
<dbReference type="SUPFAM" id="SSF47616">
    <property type="entry name" value="GST C-terminal domain-like"/>
    <property type="match status" value="1"/>
</dbReference>